<proteinExistence type="predicted"/>
<name>A0ABR7DPK5_9BACT</name>
<reference evidence="1 2" key="1">
    <citation type="submission" date="2020-08" db="EMBL/GenBank/DDBJ databases">
        <title>Genome public.</title>
        <authorList>
            <person name="Liu C."/>
            <person name="Sun Q."/>
        </authorList>
    </citation>
    <scope>NUCLEOTIDE SEQUENCE [LARGE SCALE GENOMIC DNA]</scope>
    <source>
        <strain evidence="1 2">NSJ-79</strain>
    </source>
</reference>
<dbReference type="EMBL" id="JACOOJ010000019">
    <property type="protein sequence ID" value="MBC5633373.1"/>
    <property type="molecule type" value="Genomic_DNA"/>
</dbReference>
<dbReference type="RefSeq" id="WP_186930164.1">
    <property type="nucleotide sequence ID" value="NZ_JACOOJ010000019.1"/>
</dbReference>
<sequence>MIQTEHSCDMEGKGMLDESGSFSLSLKYRPVMEKKELRSWSVHFEKVVLYVPVEK</sequence>
<dbReference type="Proteomes" id="UP000651475">
    <property type="component" value="Unassembled WGS sequence"/>
</dbReference>
<evidence type="ECO:0000313" key="1">
    <source>
        <dbReference type="EMBL" id="MBC5633373.1"/>
    </source>
</evidence>
<evidence type="ECO:0000313" key="2">
    <source>
        <dbReference type="Proteomes" id="UP000651475"/>
    </source>
</evidence>
<gene>
    <name evidence="1" type="ORF">H8S65_11445</name>
</gene>
<accession>A0ABR7DPK5</accession>
<keyword evidence="2" id="KW-1185">Reference proteome</keyword>
<organism evidence="1 2">
    <name type="scientific">Parabacteroides hominis</name>
    <dbReference type="NCBI Taxonomy" id="2763057"/>
    <lineage>
        <taxon>Bacteria</taxon>
        <taxon>Pseudomonadati</taxon>
        <taxon>Bacteroidota</taxon>
        <taxon>Bacteroidia</taxon>
        <taxon>Bacteroidales</taxon>
        <taxon>Tannerellaceae</taxon>
        <taxon>Parabacteroides</taxon>
    </lineage>
</organism>
<comment type="caution">
    <text evidence="1">The sequence shown here is derived from an EMBL/GenBank/DDBJ whole genome shotgun (WGS) entry which is preliminary data.</text>
</comment>
<protein>
    <submittedName>
        <fullName evidence="1">Uncharacterized protein</fullName>
    </submittedName>
</protein>